<dbReference type="GO" id="GO:0016887">
    <property type="term" value="F:ATP hydrolysis activity"/>
    <property type="evidence" value="ECO:0007669"/>
    <property type="project" value="TreeGrafter"/>
</dbReference>
<dbReference type="PROSITE" id="PS00662">
    <property type="entry name" value="T2SP_E"/>
    <property type="match status" value="1"/>
</dbReference>
<dbReference type="InterPro" id="IPR027417">
    <property type="entry name" value="P-loop_NTPase"/>
</dbReference>
<organism evidence="6 7">
    <name type="scientific">candidate division WWE3 bacterium</name>
    <dbReference type="NCBI Taxonomy" id="2053526"/>
    <lineage>
        <taxon>Bacteria</taxon>
        <taxon>Katanobacteria</taxon>
    </lineage>
</organism>
<dbReference type="CDD" id="cd01129">
    <property type="entry name" value="PulE-GspE-like"/>
    <property type="match status" value="1"/>
</dbReference>
<dbReference type="PANTHER" id="PTHR30258">
    <property type="entry name" value="TYPE II SECRETION SYSTEM PROTEIN GSPE-RELATED"/>
    <property type="match status" value="1"/>
</dbReference>
<dbReference type="Proteomes" id="UP000751518">
    <property type="component" value="Unassembled WGS sequence"/>
</dbReference>
<dbReference type="SUPFAM" id="SSF52540">
    <property type="entry name" value="P-loop containing nucleoside triphosphate hydrolases"/>
    <property type="match status" value="1"/>
</dbReference>
<accession>A0A955RRS7</accession>
<dbReference type="EMBL" id="JAGQKZ010000007">
    <property type="protein sequence ID" value="MCA9391855.1"/>
    <property type="molecule type" value="Genomic_DNA"/>
</dbReference>
<name>A0A955RRS7_UNCKA</name>
<dbReference type="InterPro" id="IPR003593">
    <property type="entry name" value="AAA+_ATPase"/>
</dbReference>
<evidence type="ECO:0000256" key="4">
    <source>
        <dbReference type="SAM" id="Coils"/>
    </source>
</evidence>
<protein>
    <submittedName>
        <fullName evidence="6">Flp pilus assembly complex ATPase component TadA</fullName>
    </submittedName>
</protein>
<keyword evidence="2" id="KW-0547">Nucleotide-binding</keyword>
<evidence type="ECO:0000313" key="6">
    <source>
        <dbReference type="EMBL" id="MCA9391855.1"/>
    </source>
</evidence>
<comment type="similarity">
    <text evidence="1">Belongs to the GSP E family.</text>
</comment>
<evidence type="ECO:0000256" key="2">
    <source>
        <dbReference type="ARBA" id="ARBA00022741"/>
    </source>
</evidence>
<dbReference type="InterPro" id="IPR001482">
    <property type="entry name" value="T2SS/T4SS_dom"/>
</dbReference>
<dbReference type="SMART" id="SM00382">
    <property type="entry name" value="AAA"/>
    <property type="match status" value="1"/>
</dbReference>
<dbReference type="GO" id="GO:0005886">
    <property type="term" value="C:plasma membrane"/>
    <property type="evidence" value="ECO:0007669"/>
    <property type="project" value="TreeGrafter"/>
</dbReference>
<feature type="coiled-coil region" evidence="4">
    <location>
        <begin position="146"/>
        <end position="180"/>
    </location>
</feature>
<dbReference type="InterPro" id="IPR037257">
    <property type="entry name" value="T2SS_E_N_sf"/>
</dbReference>
<reference evidence="6" key="2">
    <citation type="journal article" date="2021" name="Microbiome">
        <title>Successional dynamics and alternative stable states in a saline activated sludge microbial community over 9 years.</title>
        <authorList>
            <person name="Wang Y."/>
            <person name="Ye J."/>
            <person name="Ju F."/>
            <person name="Liu L."/>
            <person name="Boyd J.A."/>
            <person name="Deng Y."/>
            <person name="Parks D.H."/>
            <person name="Jiang X."/>
            <person name="Yin X."/>
            <person name="Woodcroft B.J."/>
            <person name="Tyson G.W."/>
            <person name="Hugenholtz P."/>
            <person name="Polz M.F."/>
            <person name="Zhang T."/>
        </authorList>
    </citation>
    <scope>NUCLEOTIDE SEQUENCE</scope>
    <source>
        <strain evidence="6">HKST-UBA03</strain>
    </source>
</reference>
<keyword evidence="4" id="KW-0175">Coiled coil</keyword>
<evidence type="ECO:0000313" key="7">
    <source>
        <dbReference type="Proteomes" id="UP000751518"/>
    </source>
</evidence>
<evidence type="ECO:0000259" key="5">
    <source>
        <dbReference type="PROSITE" id="PS00662"/>
    </source>
</evidence>
<dbReference type="FunFam" id="3.30.450.90:FF:000001">
    <property type="entry name" value="Type II secretion system ATPase GspE"/>
    <property type="match status" value="1"/>
</dbReference>
<dbReference type="GO" id="GO:0005524">
    <property type="term" value="F:ATP binding"/>
    <property type="evidence" value="ECO:0007669"/>
    <property type="project" value="UniProtKB-KW"/>
</dbReference>
<sequence>MAQRTDIADILVARKILSEDQASQVRVEQINTGQDLEGIILDKSWATEKQLVEARAEMLKLPYADVSQMAIASDVVAKIPESVARHYTLIPTKIEEGKLFVAMKDPLDLQVIEFLEAKTGLSIAPELAVGEEILTAINNSYNAGIEKEVKAALSETEDEMQKAEKELESMEKAQDIVMSAPVARIVSTIINYAIKAKASDIHIEPLEDRTRVRFRIDGVLRERLSLPRRVHDAVVSRIKILSNLKIDEKRIPQDGRFPFSLDKQEIDLRVSTLPTSGGEKVVMRLLLKSAKVLTLDELGMVGIARKNFNEAIHKSHGIILITGPTGSGKTTTLRTALTMINSVDVNISTLEDPVEYSIPGVNQSQINVQAGLTFANGLRSLLRQDPDIIMVGEIRDQETMDLAVQAALTGHLVFSTIHTNSAAGALPRMLDMHAEPFLLASTIQLIVAQRLVRVVNPETSEEYQPDEKVENMIRETLGALFPPDIPKGGLRLVRPKPDADQSEQYLGRIGIYEVINMTEKIARLVLERETADSIEKEAINSGMVKMIQDGLLKAIQQKTTLEEVLRVAAE</sequence>
<dbReference type="AlphaFoldDB" id="A0A955RRS7"/>
<dbReference type="Gene3D" id="3.30.450.90">
    <property type="match status" value="1"/>
</dbReference>
<dbReference type="Pfam" id="PF05157">
    <property type="entry name" value="MshEN"/>
    <property type="match status" value="1"/>
</dbReference>
<evidence type="ECO:0000256" key="1">
    <source>
        <dbReference type="ARBA" id="ARBA00006611"/>
    </source>
</evidence>
<reference evidence="6" key="1">
    <citation type="submission" date="2020-04" db="EMBL/GenBank/DDBJ databases">
        <authorList>
            <person name="Zhang T."/>
        </authorList>
    </citation>
    <scope>NUCLEOTIDE SEQUENCE</scope>
    <source>
        <strain evidence="6">HKST-UBA03</strain>
    </source>
</reference>
<keyword evidence="3" id="KW-0067">ATP-binding</keyword>
<dbReference type="Gene3D" id="3.30.300.160">
    <property type="entry name" value="Type II secretion system, protein E, N-terminal domain"/>
    <property type="match status" value="1"/>
</dbReference>
<dbReference type="SUPFAM" id="SSF160246">
    <property type="entry name" value="EspE N-terminal domain-like"/>
    <property type="match status" value="1"/>
</dbReference>
<dbReference type="Gene3D" id="3.40.50.300">
    <property type="entry name" value="P-loop containing nucleotide triphosphate hydrolases"/>
    <property type="match status" value="1"/>
</dbReference>
<feature type="domain" description="Bacterial type II secretion system protein E" evidence="5">
    <location>
        <begin position="382"/>
        <end position="396"/>
    </location>
</feature>
<evidence type="ECO:0000256" key="3">
    <source>
        <dbReference type="ARBA" id="ARBA00022840"/>
    </source>
</evidence>
<gene>
    <name evidence="6" type="primary">tadA</name>
    <name evidence="6" type="ORF">KC614_01455</name>
</gene>
<proteinExistence type="inferred from homology"/>
<dbReference type="PANTHER" id="PTHR30258:SF1">
    <property type="entry name" value="PROTEIN TRANSPORT PROTEIN HOFB HOMOLOG"/>
    <property type="match status" value="1"/>
</dbReference>
<dbReference type="InterPro" id="IPR007831">
    <property type="entry name" value="T2SS_GspE_N"/>
</dbReference>
<comment type="caution">
    <text evidence="6">The sequence shown here is derived from an EMBL/GenBank/DDBJ whole genome shotgun (WGS) entry which is preliminary data.</text>
</comment>
<dbReference type="Pfam" id="PF00437">
    <property type="entry name" value="T2SSE"/>
    <property type="match status" value="1"/>
</dbReference>